<dbReference type="Gene3D" id="1.10.510.10">
    <property type="entry name" value="Transferase(Phosphotransferase) domain 1"/>
    <property type="match status" value="1"/>
</dbReference>
<keyword evidence="2" id="KW-1003">Cell membrane</keyword>
<evidence type="ECO:0000256" key="14">
    <source>
        <dbReference type="ARBA" id="ARBA00023136"/>
    </source>
</evidence>
<dbReference type="GO" id="GO:0005524">
    <property type="term" value="F:ATP binding"/>
    <property type="evidence" value="ECO:0007669"/>
    <property type="project" value="UniProtKB-UniRule"/>
</dbReference>
<evidence type="ECO:0000256" key="19">
    <source>
        <dbReference type="ARBA" id="ARBA00048679"/>
    </source>
</evidence>
<dbReference type="PROSITE" id="PS50927">
    <property type="entry name" value="BULB_LECTIN"/>
    <property type="match status" value="1"/>
</dbReference>
<feature type="domain" description="Protein kinase" evidence="23">
    <location>
        <begin position="490"/>
        <end position="761"/>
    </location>
</feature>
<dbReference type="GO" id="GO:0051707">
    <property type="term" value="P:response to other organism"/>
    <property type="evidence" value="ECO:0007669"/>
    <property type="project" value="UniProtKB-ARBA"/>
</dbReference>
<dbReference type="EC" id="2.7.11.1" evidence="20"/>
<dbReference type="Pfam" id="PF08276">
    <property type="entry name" value="PAN_2"/>
    <property type="match status" value="1"/>
</dbReference>
<accession>A0AAX6GGQ6</accession>
<dbReference type="PROSITE" id="PS50948">
    <property type="entry name" value="PAN"/>
    <property type="match status" value="1"/>
</dbReference>
<evidence type="ECO:0000259" key="24">
    <source>
        <dbReference type="PROSITE" id="PS50927"/>
    </source>
</evidence>
<keyword evidence="14" id="KW-0472">Membrane</keyword>
<dbReference type="GO" id="GO:0048544">
    <property type="term" value="P:recognition of pollen"/>
    <property type="evidence" value="ECO:0007669"/>
    <property type="project" value="InterPro"/>
</dbReference>
<evidence type="ECO:0000313" key="26">
    <source>
        <dbReference type="EMBL" id="KAJ6827371.1"/>
    </source>
</evidence>
<keyword evidence="10 20" id="KW-0547">Nucleotide-binding</keyword>
<keyword evidence="28" id="KW-1185">Reference proteome</keyword>
<evidence type="ECO:0000256" key="22">
    <source>
        <dbReference type="SAM" id="SignalP"/>
    </source>
</evidence>
<dbReference type="PANTHER" id="PTHR47974">
    <property type="entry name" value="OS07G0415500 PROTEIN"/>
    <property type="match status" value="1"/>
</dbReference>
<evidence type="ECO:0000256" key="1">
    <source>
        <dbReference type="ARBA" id="ARBA00004251"/>
    </source>
</evidence>
<comment type="catalytic activity">
    <reaction evidence="18 20">
        <text>L-threonyl-[protein] + ATP = O-phospho-L-threonyl-[protein] + ADP + H(+)</text>
        <dbReference type="Rhea" id="RHEA:46608"/>
        <dbReference type="Rhea" id="RHEA-COMP:11060"/>
        <dbReference type="Rhea" id="RHEA-COMP:11605"/>
        <dbReference type="ChEBI" id="CHEBI:15378"/>
        <dbReference type="ChEBI" id="CHEBI:30013"/>
        <dbReference type="ChEBI" id="CHEBI:30616"/>
        <dbReference type="ChEBI" id="CHEBI:61977"/>
        <dbReference type="ChEBI" id="CHEBI:456216"/>
        <dbReference type="EC" id="2.7.11.1"/>
    </reaction>
</comment>
<keyword evidence="3 20" id="KW-0723">Serine/threonine-protein kinase</keyword>
<dbReference type="FunFam" id="2.90.10.10:FF:000002">
    <property type="entry name" value="Serine/threonine-protein kinase"/>
    <property type="match status" value="1"/>
</dbReference>
<dbReference type="InterPro" id="IPR003609">
    <property type="entry name" value="Pan_app"/>
</dbReference>
<sequence>MACHFPTALLLLFYFGSCLSGAADTISTGQPLSGNQTIVSEGGTYELGFFAPGSVRKYYIGIWYRNIPQKTVVWVANRDKPVSDPATSQLQISQRGTLDLHQSQLRIWTSNVTSTASVVAVLLDTGNLVVRSKSNSSDVLWQSFDHPTDTWLPGQRMGMNKITGERQLLTSWTSLEDPSMGLFSEAMDPSGANQFFLMRNGTEYWSTGLWDGAMFSNIPARSSVSLTSYVHVETETENSFEYVPRDNSTTVRLYVDVTGLLKVSRWLADSKTWLWVCLVPSDPCSAPSLCGAYGSCSLDTSSLCSCLEGFAPRNMGDWIMEDWRGGCARRTPLRCGTSTSTVGGAKDVFSLISDVRLPTSPQQLAAGSAQDCESACSSNCSCTAYSYNEQCLVWFGDLYDLKQFSNTSTEDSNSGFLYLRLAAPELSGYSTRERRSAKIVVGSIFGSVASVALLVLAWNFRRKRSLIEPSDGVEGSLASFSYKRLSKATNGFSEKLGAGSFGTVFRGTLPDSSVVAVKKLERLGQGEKQFRAEVSTIGMVHHVNLVPLRGFCCEGHERILVYDYMENGSLSECLFRKDSKLLNWKVRYHIALGIARGLEYLHEKCNDCIMHCDIKPDNILLDADFSPRVTDFGMAKLVGREFSKVLTTVRGTLGYLAPEWIYGLAITEKVDVYSYGMMLLEVVSGRRNSTITEDGRLSFFPIPAAERIHNDDVLSLLDERLGGDANVDDLRRACRVALWCIQDEQDHRPSMGLVVQILQGLSDVRIPPIPKSFYSLGNSLHGTICSSSSLR</sequence>
<keyword evidence="7" id="KW-0812">Transmembrane</keyword>
<evidence type="ECO:0000256" key="21">
    <source>
        <dbReference type="PROSITE-ProRule" id="PRU10141"/>
    </source>
</evidence>
<comment type="caution">
    <text evidence="26">The sequence shown here is derived from an EMBL/GenBank/DDBJ whole genome shotgun (WGS) entry which is preliminary data.</text>
</comment>
<dbReference type="SUPFAM" id="SSF51110">
    <property type="entry name" value="alpha-D-mannose-specific plant lectins"/>
    <property type="match status" value="1"/>
</dbReference>
<organism evidence="26 28">
    <name type="scientific">Iris pallida</name>
    <name type="common">Sweet iris</name>
    <dbReference type="NCBI Taxonomy" id="29817"/>
    <lineage>
        <taxon>Eukaryota</taxon>
        <taxon>Viridiplantae</taxon>
        <taxon>Streptophyta</taxon>
        <taxon>Embryophyta</taxon>
        <taxon>Tracheophyta</taxon>
        <taxon>Spermatophyta</taxon>
        <taxon>Magnoliopsida</taxon>
        <taxon>Liliopsida</taxon>
        <taxon>Asparagales</taxon>
        <taxon>Iridaceae</taxon>
        <taxon>Iridoideae</taxon>
        <taxon>Irideae</taxon>
        <taxon>Iris</taxon>
    </lineage>
</organism>
<evidence type="ECO:0000256" key="4">
    <source>
        <dbReference type="ARBA" id="ARBA00022536"/>
    </source>
</evidence>
<name>A0AAX6GGQ6_IRIPA</name>
<comment type="subcellular location">
    <subcellularLocation>
        <location evidence="1">Cell membrane</location>
        <topology evidence="1">Single-pass type I membrane protein</topology>
    </subcellularLocation>
</comment>
<evidence type="ECO:0000256" key="8">
    <source>
        <dbReference type="ARBA" id="ARBA00022729"/>
    </source>
</evidence>
<dbReference type="AlphaFoldDB" id="A0AAX6GGQ6"/>
<dbReference type="Pfam" id="PF00954">
    <property type="entry name" value="S_locus_glycop"/>
    <property type="match status" value="1"/>
</dbReference>
<keyword evidence="4" id="KW-0245">EGF-like domain</keyword>
<dbReference type="CDD" id="cd00028">
    <property type="entry name" value="B_lectin"/>
    <property type="match status" value="1"/>
</dbReference>
<dbReference type="EMBL" id="JANAVB010007600">
    <property type="protein sequence ID" value="KAJ6842428.1"/>
    <property type="molecule type" value="Genomic_DNA"/>
</dbReference>
<dbReference type="InterPro" id="IPR001480">
    <property type="entry name" value="Bulb-type_lectin_dom"/>
</dbReference>
<proteinExistence type="inferred from homology"/>
<feature type="signal peptide" evidence="22">
    <location>
        <begin position="1"/>
        <end position="22"/>
    </location>
</feature>
<evidence type="ECO:0000313" key="28">
    <source>
        <dbReference type="Proteomes" id="UP001140949"/>
    </source>
</evidence>
<dbReference type="EMBL" id="JANAVB010020396">
    <property type="protein sequence ID" value="KAJ6827371.1"/>
    <property type="molecule type" value="Genomic_DNA"/>
</dbReference>
<evidence type="ECO:0000256" key="15">
    <source>
        <dbReference type="ARBA" id="ARBA00023157"/>
    </source>
</evidence>
<dbReference type="FunFam" id="3.30.200.20:FF:000370">
    <property type="entry name" value="Receptor-like protein kinase 4"/>
    <property type="match status" value="1"/>
</dbReference>
<reference evidence="26" key="1">
    <citation type="journal article" date="2023" name="GigaByte">
        <title>Genome assembly of the bearded iris, Iris pallida Lam.</title>
        <authorList>
            <person name="Bruccoleri R.E."/>
            <person name="Oakeley E.J."/>
            <person name="Faust A.M.E."/>
            <person name="Altorfer M."/>
            <person name="Dessus-Babus S."/>
            <person name="Burckhardt D."/>
            <person name="Oertli M."/>
            <person name="Naumann U."/>
            <person name="Petersen F."/>
            <person name="Wong J."/>
        </authorList>
    </citation>
    <scope>NUCLEOTIDE SEQUENCE</scope>
    <source>
        <strain evidence="26">GSM-AAB239-AS_SAM_17_03QT</strain>
    </source>
</reference>
<dbReference type="GO" id="GO:0005886">
    <property type="term" value="C:plasma membrane"/>
    <property type="evidence" value="ECO:0007669"/>
    <property type="project" value="UniProtKB-SubCell"/>
</dbReference>
<dbReference type="Pfam" id="PF01453">
    <property type="entry name" value="B_lectin"/>
    <property type="match status" value="1"/>
</dbReference>
<evidence type="ECO:0000256" key="5">
    <source>
        <dbReference type="ARBA" id="ARBA00022553"/>
    </source>
</evidence>
<dbReference type="PANTHER" id="PTHR47974:SF19">
    <property type="entry name" value="RECEPTOR-LIKE SERINE_THREONINE-PROTEIN KINASE"/>
    <property type="match status" value="1"/>
</dbReference>
<evidence type="ECO:0000256" key="3">
    <source>
        <dbReference type="ARBA" id="ARBA00022527"/>
    </source>
</evidence>
<dbReference type="GO" id="GO:0004674">
    <property type="term" value="F:protein serine/threonine kinase activity"/>
    <property type="evidence" value="ECO:0007669"/>
    <property type="project" value="UniProtKB-KW"/>
</dbReference>
<dbReference type="FunFam" id="1.10.510.10:FF:000227">
    <property type="entry name" value="Serine/threonine-protein kinase"/>
    <property type="match status" value="1"/>
</dbReference>
<dbReference type="InterPro" id="IPR011009">
    <property type="entry name" value="Kinase-like_dom_sf"/>
</dbReference>
<gene>
    <name evidence="27" type="ORF">M6B38_301265</name>
    <name evidence="26" type="ORF">M6B38_368520</name>
</gene>
<dbReference type="Gene3D" id="2.90.10.10">
    <property type="entry name" value="Bulb-type lectin domain"/>
    <property type="match status" value="1"/>
</dbReference>
<evidence type="ECO:0000256" key="13">
    <source>
        <dbReference type="ARBA" id="ARBA00022989"/>
    </source>
</evidence>
<dbReference type="InterPro" id="IPR017441">
    <property type="entry name" value="Protein_kinase_ATP_BS"/>
</dbReference>
<evidence type="ECO:0000256" key="10">
    <source>
        <dbReference type="ARBA" id="ARBA00022741"/>
    </source>
</evidence>
<dbReference type="SMART" id="SM00108">
    <property type="entry name" value="B_lectin"/>
    <property type="match status" value="1"/>
</dbReference>
<feature type="chain" id="PRO_5044718794" description="Receptor-like serine/threonine-protein kinase" evidence="22">
    <location>
        <begin position="23"/>
        <end position="791"/>
    </location>
</feature>
<evidence type="ECO:0000259" key="25">
    <source>
        <dbReference type="PROSITE" id="PS50948"/>
    </source>
</evidence>
<dbReference type="PROSITE" id="PS00108">
    <property type="entry name" value="PROTEIN_KINASE_ST"/>
    <property type="match status" value="1"/>
</dbReference>
<evidence type="ECO:0000256" key="2">
    <source>
        <dbReference type="ARBA" id="ARBA00022475"/>
    </source>
</evidence>
<keyword evidence="16" id="KW-0675">Receptor</keyword>
<dbReference type="InterPro" id="IPR000719">
    <property type="entry name" value="Prot_kinase_dom"/>
</dbReference>
<evidence type="ECO:0000256" key="18">
    <source>
        <dbReference type="ARBA" id="ARBA00047899"/>
    </source>
</evidence>
<keyword evidence="8 22" id="KW-0732">Signal</keyword>
<keyword evidence="13" id="KW-1133">Transmembrane helix</keyword>
<keyword evidence="15" id="KW-1015">Disulfide bond</keyword>
<evidence type="ECO:0000256" key="11">
    <source>
        <dbReference type="ARBA" id="ARBA00022777"/>
    </source>
</evidence>
<keyword evidence="17" id="KW-0325">Glycoprotein</keyword>
<evidence type="ECO:0000256" key="6">
    <source>
        <dbReference type="ARBA" id="ARBA00022679"/>
    </source>
</evidence>
<keyword evidence="12 20" id="KW-0067">ATP-binding</keyword>
<keyword evidence="6 20" id="KW-0808">Transferase</keyword>
<evidence type="ECO:0000256" key="9">
    <source>
        <dbReference type="ARBA" id="ARBA00022734"/>
    </source>
</evidence>
<evidence type="ECO:0000313" key="27">
    <source>
        <dbReference type="EMBL" id="KAJ6842428.1"/>
    </source>
</evidence>
<reference evidence="26" key="2">
    <citation type="submission" date="2023-04" db="EMBL/GenBank/DDBJ databases">
        <authorList>
            <person name="Bruccoleri R.E."/>
            <person name="Oakeley E.J."/>
            <person name="Faust A.-M."/>
            <person name="Dessus-Babus S."/>
            <person name="Altorfer M."/>
            <person name="Burckhardt D."/>
            <person name="Oertli M."/>
            <person name="Naumann U."/>
            <person name="Petersen F."/>
            <person name="Wong J."/>
        </authorList>
    </citation>
    <scope>NUCLEOTIDE SEQUENCE</scope>
    <source>
        <strain evidence="26">GSM-AAB239-AS_SAM_17_03QT</strain>
        <tissue evidence="26">Leaf</tissue>
    </source>
</reference>
<evidence type="ECO:0000256" key="17">
    <source>
        <dbReference type="ARBA" id="ARBA00023180"/>
    </source>
</evidence>
<dbReference type="CDD" id="cd01098">
    <property type="entry name" value="PAN_AP_plant"/>
    <property type="match status" value="1"/>
</dbReference>
<evidence type="ECO:0000256" key="16">
    <source>
        <dbReference type="ARBA" id="ARBA00023170"/>
    </source>
</evidence>
<keyword evidence="9" id="KW-0430">Lectin</keyword>
<comment type="catalytic activity">
    <reaction evidence="19 20">
        <text>L-seryl-[protein] + ATP = O-phospho-L-seryl-[protein] + ADP + H(+)</text>
        <dbReference type="Rhea" id="RHEA:17989"/>
        <dbReference type="Rhea" id="RHEA-COMP:9863"/>
        <dbReference type="Rhea" id="RHEA-COMP:11604"/>
        <dbReference type="ChEBI" id="CHEBI:15378"/>
        <dbReference type="ChEBI" id="CHEBI:29999"/>
        <dbReference type="ChEBI" id="CHEBI:30616"/>
        <dbReference type="ChEBI" id="CHEBI:83421"/>
        <dbReference type="ChEBI" id="CHEBI:456216"/>
        <dbReference type="EC" id="2.7.11.1"/>
    </reaction>
</comment>
<feature type="domain" description="Bulb-type lectin" evidence="24">
    <location>
        <begin position="23"/>
        <end position="143"/>
    </location>
</feature>
<evidence type="ECO:0000256" key="12">
    <source>
        <dbReference type="ARBA" id="ARBA00022840"/>
    </source>
</evidence>
<protein>
    <recommendedName>
        <fullName evidence="20">Receptor-like serine/threonine-protein kinase</fullName>
        <ecNumber evidence="20">2.7.11.1</ecNumber>
    </recommendedName>
</protein>
<dbReference type="Pfam" id="PF00069">
    <property type="entry name" value="Pkinase"/>
    <property type="match status" value="1"/>
</dbReference>
<feature type="binding site" evidence="21">
    <location>
        <position position="519"/>
    </location>
    <ligand>
        <name>ATP</name>
        <dbReference type="ChEBI" id="CHEBI:30616"/>
    </ligand>
</feature>
<dbReference type="PIRSF" id="PIRSF000641">
    <property type="entry name" value="SRK"/>
    <property type="match status" value="1"/>
</dbReference>
<dbReference type="CDD" id="cd14066">
    <property type="entry name" value="STKc_IRAK"/>
    <property type="match status" value="1"/>
</dbReference>
<dbReference type="InterPro" id="IPR024171">
    <property type="entry name" value="SRK-like_kinase"/>
</dbReference>
<keyword evidence="11 20" id="KW-0418">Kinase</keyword>
<dbReference type="InterPro" id="IPR008271">
    <property type="entry name" value="Ser/Thr_kinase_AS"/>
</dbReference>
<dbReference type="PROSITE" id="PS00107">
    <property type="entry name" value="PROTEIN_KINASE_ATP"/>
    <property type="match status" value="1"/>
</dbReference>
<dbReference type="GO" id="GO:0030246">
    <property type="term" value="F:carbohydrate binding"/>
    <property type="evidence" value="ECO:0007669"/>
    <property type="project" value="UniProtKB-KW"/>
</dbReference>
<keyword evidence="5" id="KW-0597">Phosphoprotein</keyword>
<dbReference type="InterPro" id="IPR036426">
    <property type="entry name" value="Bulb-type_lectin_dom_sf"/>
</dbReference>
<evidence type="ECO:0000256" key="20">
    <source>
        <dbReference type="PIRNR" id="PIRNR000641"/>
    </source>
</evidence>
<dbReference type="SMART" id="SM00220">
    <property type="entry name" value="S_TKc"/>
    <property type="match status" value="1"/>
</dbReference>
<dbReference type="SMART" id="SM00473">
    <property type="entry name" value="PAN_AP"/>
    <property type="match status" value="1"/>
</dbReference>
<dbReference type="Proteomes" id="UP001140949">
    <property type="component" value="Unassembled WGS sequence"/>
</dbReference>
<dbReference type="PROSITE" id="PS50011">
    <property type="entry name" value="PROTEIN_KINASE_DOM"/>
    <property type="match status" value="1"/>
</dbReference>
<dbReference type="InterPro" id="IPR000858">
    <property type="entry name" value="S_locus_glycoprot_dom"/>
</dbReference>
<evidence type="ECO:0000256" key="7">
    <source>
        <dbReference type="ARBA" id="ARBA00022692"/>
    </source>
</evidence>
<dbReference type="SUPFAM" id="SSF56112">
    <property type="entry name" value="Protein kinase-like (PK-like)"/>
    <property type="match status" value="1"/>
</dbReference>
<evidence type="ECO:0000259" key="23">
    <source>
        <dbReference type="PROSITE" id="PS50011"/>
    </source>
</evidence>
<dbReference type="Gene3D" id="3.30.200.20">
    <property type="entry name" value="Phosphorylase Kinase, domain 1"/>
    <property type="match status" value="1"/>
</dbReference>
<comment type="similarity">
    <text evidence="20">Belongs to the protein kinase superfamily. Ser/Thr protein kinase family.</text>
</comment>
<feature type="domain" description="Apple" evidence="25">
    <location>
        <begin position="335"/>
        <end position="422"/>
    </location>
</feature>